<reference evidence="1" key="1">
    <citation type="submission" date="2019-02" db="EMBL/GenBank/DDBJ databases">
        <authorList>
            <person name="Gruber-Vodicka R. H."/>
            <person name="Seah K. B. B."/>
        </authorList>
    </citation>
    <scope>NUCLEOTIDE SEQUENCE</scope>
    <source>
        <strain evidence="2">BECK_BZ198</strain>
        <strain evidence="1">BECK_BZ199</strain>
    </source>
</reference>
<dbReference type="EMBL" id="CAADGH010000001">
    <property type="protein sequence ID" value="VFK74101.1"/>
    <property type="molecule type" value="Genomic_DNA"/>
</dbReference>
<accession>A0A450XI02</accession>
<organism evidence="1">
    <name type="scientific">Candidatus Kentrum sp. MB</name>
    <dbReference type="NCBI Taxonomy" id="2138164"/>
    <lineage>
        <taxon>Bacteria</taxon>
        <taxon>Pseudomonadati</taxon>
        <taxon>Pseudomonadota</taxon>
        <taxon>Gammaproteobacteria</taxon>
        <taxon>Candidatus Kentrum</taxon>
    </lineage>
</organism>
<dbReference type="AlphaFoldDB" id="A0A450XI02"/>
<name>A0A450XI02_9GAMM</name>
<evidence type="ECO:0000313" key="1">
    <source>
        <dbReference type="EMBL" id="VFK28798.1"/>
    </source>
</evidence>
<proteinExistence type="predicted"/>
<evidence type="ECO:0000313" key="2">
    <source>
        <dbReference type="EMBL" id="VFK74101.1"/>
    </source>
</evidence>
<gene>
    <name evidence="2" type="ORF">BECKMB1821H_GA0114242_100132</name>
    <name evidence="1" type="ORF">BECKMB1821I_GA0114274_100733</name>
</gene>
<sequence>MKKQGLREGIKFFVPARMGNFPFLIRFRRGIRLTLIVTHGHNQIREKYCHSEQVSVIPKRRHDNQPLTMFQPCSNQIH</sequence>
<protein>
    <submittedName>
        <fullName evidence="1">Uncharacterized protein</fullName>
    </submittedName>
</protein>
<dbReference type="EMBL" id="CAADFQ010000007">
    <property type="protein sequence ID" value="VFK28798.1"/>
    <property type="molecule type" value="Genomic_DNA"/>
</dbReference>